<evidence type="ECO:0000313" key="1">
    <source>
        <dbReference type="EMBL" id="KKN70460.1"/>
    </source>
</evidence>
<dbReference type="AlphaFoldDB" id="A0A0F9SN57"/>
<proteinExistence type="predicted"/>
<reference evidence="1" key="1">
    <citation type="journal article" date="2015" name="Nature">
        <title>Complex archaea that bridge the gap between prokaryotes and eukaryotes.</title>
        <authorList>
            <person name="Spang A."/>
            <person name="Saw J.H."/>
            <person name="Jorgensen S.L."/>
            <person name="Zaremba-Niedzwiedzka K."/>
            <person name="Martijn J."/>
            <person name="Lind A.E."/>
            <person name="van Eijk R."/>
            <person name="Schleper C."/>
            <person name="Guy L."/>
            <person name="Ettema T.J."/>
        </authorList>
    </citation>
    <scope>NUCLEOTIDE SEQUENCE</scope>
</reference>
<name>A0A0F9SN57_9ZZZZ</name>
<accession>A0A0F9SN57</accession>
<comment type="caution">
    <text evidence="1">The sequence shown here is derived from an EMBL/GenBank/DDBJ whole genome shotgun (WGS) entry which is preliminary data.</text>
</comment>
<gene>
    <name evidence="1" type="ORF">LCGC14_0430380</name>
</gene>
<protein>
    <submittedName>
        <fullName evidence="1">Uncharacterized protein</fullName>
    </submittedName>
</protein>
<dbReference type="EMBL" id="LAZR01000402">
    <property type="protein sequence ID" value="KKN70460.1"/>
    <property type="molecule type" value="Genomic_DNA"/>
</dbReference>
<sequence>MPFTTNVATVASVVGKTQEEVVAVIKHDQDPSSLTVDELLAFIKIPETEVALIGAFLESTSPIPPDKFSEVLTKQTRDGNKDQAAIVGKRNQAYRGFTPKEEQIASLRIIATQDLLSGQVDQSKLKAGGIVIYGTDQFILQSAAEPDDEKVQIVETFGQPVAFFYGRRPRMYTYSGTLLNGADTFTPSDVSANNIPQSTVDGESTSAYSTLWRDNFKLGYELFLRGTRSVRFRARAYLTYDRVIREGFIVRSSISQDIRPNMVSFMFSMFVTREINLDGVQALESNTLDGKSARGLASDAIVFKNIQQAIGSAG</sequence>
<organism evidence="1">
    <name type="scientific">marine sediment metagenome</name>
    <dbReference type="NCBI Taxonomy" id="412755"/>
    <lineage>
        <taxon>unclassified sequences</taxon>
        <taxon>metagenomes</taxon>
        <taxon>ecological metagenomes</taxon>
    </lineage>
</organism>